<keyword evidence="2" id="KW-0378">Hydrolase</keyword>
<evidence type="ECO:0000259" key="1">
    <source>
        <dbReference type="SMART" id="SM00479"/>
    </source>
</evidence>
<organism evidence="2 3">
    <name type="scientific">Candidatus Dojkabacteria bacterium</name>
    <dbReference type="NCBI Taxonomy" id="2099670"/>
    <lineage>
        <taxon>Bacteria</taxon>
        <taxon>Candidatus Dojkabacteria</taxon>
    </lineage>
</organism>
<keyword evidence="2" id="KW-0540">Nuclease</keyword>
<dbReference type="GO" id="GO:0045004">
    <property type="term" value="P:DNA replication proofreading"/>
    <property type="evidence" value="ECO:0007669"/>
    <property type="project" value="TreeGrafter"/>
</dbReference>
<evidence type="ECO:0000313" key="2">
    <source>
        <dbReference type="EMBL" id="MCA9379806.1"/>
    </source>
</evidence>
<dbReference type="SMART" id="SM00479">
    <property type="entry name" value="EXOIII"/>
    <property type="match status" value="1"/>
</dbReference>
<dbReference type="InterPro" id="IPR036397">
    <property type="entry name" value="RNaseH_sf"/>
</dbReference>
<dbReference type="GO" id="GO:0003677">
    <property type="term" value="F:DNA binding"/>
    <property type="evidence" value="ECO:0007669"/>
    <property type="project" value="InterPro"/>
</dbReference>
<protein>
    <submittedName>
        <fullName evidence="2">3'-5' exonuclease</fullName>
    </submittedName>
</protein>
<dbReference type="FunFam" id="3.30.420.10:FF:000045">
    <property type="entry name" value="3'-5' exonuclease DinG"/>
    <property type="match status" value="1"/>
</dbReference>
<dbReference type="InterPro" id="IPR013520">
    <property type="entry name" value="Ribonucl_H"/>
</dbReference>
<dbReference type="Gene3D" id="3.30.420.10">
    <property type="entry name" value="Ribonuclease H-like superfamily/Ribonuclease H"/>
    <property type="match status" value="1"/>
</dbReference>
<reference evidence="2" key="2">
    <citation type="journal article" date="2021" name="Microbiome">
        <title>Successional dynamics and alternative stable states in a saline activated sludge microbial community over 9 years.</title>
        <authorList>
            <person name="Wang Y."/>
            <person name="Ye J."/>
            <person name="Ju F."/>
            <person name="Liu L."/>
            <person name="Boyd J.A."/>
            <person name="Deng Y."/>
            <person name="Parks D.H."/>
            <person name="Jiang X."/>
            <person name="Yin X."/>
            <person name="Woodcroft B.J."/>
            <person name="Tyson G.W."/>
            <person name="Hugenholtz P."/>
            <person name="Polz M.F."/>
            <person name="Zhang T."/>
        </authorList>
    </citation>
    <scope>NUCLEOTIDE SEQUENCE</scope>
    <source>
        <strain evidence="2">HKST-UBA15</strain>
    </source>
</reference>
<dbReference type="InterPro" id="IPR012337">
    <property type="entry name" value="RNaseH-like_sf"/>
</dbReference>
<dbReference type="NCBIfam" id="TIGR00573">
    <property type="entry name" value="dnaq"/>
    <property type="match status" value="1"/>
</dbReference>
<feature type="domain" description="Exonuclease" evidence="1">
    <location>
        <begin position="8"/>
        <end position="170"/>
    </location>
</feature>
<sequence>MKGSLMDDLVIIDTETTGLNCKYHRVIEVAAVKVSGGKIVSEYNSLIKITGDVPYLITQITGITKEDLNNEGRDPEEVFTEVKEFIGKSTFVAHNVNFDYRFLNAEFGRYEIPELDNPKLCTVQVARRSNLPITNFRLTTIKEYLGIDIQSHRALNDVMVCYELMKLVEKS</sequence>
<dbReference type="InterPro" id="IPR006054">
    <property type="entry name" value="DnaQ"/>
</dbReference>
<name>A0A955I8L6_9BACT</name>
<dbReference type="EMBL" id="JAGQLL010000014">
    <property type="protein sequence ID" value="MCA9379806.1"/>
    <property type="molecule type" value="Genomic_DNA"/>
</dbReference>
<dbReference type="GO" id="GO:0005829">
    <property type="term" value="C:cytosol"/>
    <property type="evidence" value="ECO:0007669"/>
    <property type="project" value="TreeGrafter"/>
</dbReference>
<dbReference type="SUPFAM" id="SSF53098">
    <property type="entry name" value="Ribonuclease H-like"/>
    <property type="match status" value="1"/>
</dbReference>
<dbReference type="GO" id="GO:0008408">
    <property type="term" value="F:3'-5' exonuclease activity"/>
    <property type="evidence" value="ECO:0007669"/>
    <property type="project" value="TreeGrafter"/>
</dbReference>
<evidence type="ECO:0000313" key="3">
    <source>
        <dbReference type="Proteomes" id="UP000745577"/>
    </source>
</evidence>
<gene>
    <name evidence="2" type="ORF">KC675_01360</name>
</gene>
<comment type="caution">
    <text evidence="2">The sequence shown here is derived from an EMBL/GenBank/DDBJ whole genome shotgun (WGS) entry which is preliminary data.</text>
</comment>
<dbReference type="PANTHER" id="PTHR30231">
    <property type="entry name" value="DNA POLYMERASE III SUBUNIT EPSILON"/>
    <property type="match status" value="1"/>
</dbReference>
<dbReference type="CDD" id="cd06127">
    <property type="entry name" value="DEDDh"/>
    <property type="match status" value="1"/>
</dbReference>
<dbReference type="PANTHER" id="PTHR30231:SF37">
    <property type="entry name" value="EXODEOXYRIBONUCLEASE 10"/>
    <property type="match status" value="1"/>
</dbReference>
<dbReference type="Proteomes" id="UP000745577">
    <property type="component" value="Unassembled WGS sequence"/>
</dbReference>
<reference evidence="2" key="1">
    <citation type="submission" date="2020-04" db="EMBL/GenBank/DDBJ databases">
        <authorList>
            <person name="Zhang T."/>
        </authorList>
    </citation>
    <scope>NUCLEOTIDE SEQUENCE</scope>
    <source>
        <strain evidence="2">HKST-UBA15</strain>
    </source>
</reference>
<accession>A0A955I8L6</accession>
<proteinExistence type="predicted"/>
<dbReference type="GO" id="GO:0003887">
    <property type="term" value="F:DNA-directed DNA polymerase activity"/>
    <property type="evidence" value="ECO:0007669"/>
    <property type="project" value="InterPro"/>
</dbReference>
<dbReference type="Pfam" id="PF00929">
    <property type="entry name" value="RNase_T"/>
    <property type="match status" value="1"/>
</dbReference>
<dbReference type="AlphaFoldDB" id="A0A955I8L6"/>
<keyword evidence="2" id="KW-0269">Exonuclease</keyword>